<sequence length="83" mass="9111">MPFLQLLWTVLHFSFARSARVAIQSSAALSVDSRRRVCRATGDGISYISSWIQAHVLLKAGWCVRSETLGPCQIVISIVHGAL</sequence>
<dbReference type="EMBL" id="MU865945">
    <property type="protein sequence ID" value="KAK4448086.1"/>
    <property type="molecule type" value="Genomic_DNA"/>
</dbReference>
<accession>A0AAV9GN56</accession>
<comment type="caution">
    <text evidence="2">The sequence shown here is derived from an EMBL/GenBank/DDBJ whole genome shotgun (WGS) entry which is preliminary data.</text>
</comment>
<reference evidence="2" key="1">
    <citation type="journal article" date="2023" name="Mol. Phylogenet. Evol.">
        <title>Genome-scale phylogeny and comparative genomics of the fungal order Sordariales.</title>
        <authorList>
            <person name="Hensen N."/>
            <person name="Bonometti L."/>
            <person name="Westerberg I."/>
            <person name="Brannstrom I.O."/>
            <person name="Guillou S."/>
            <person name="Cros-Aarteil S."/>
            <person name="Calhoun S."/>
            <person name="Haridas S."/>
            <person name="Kuo A."/>
            <person name="Mondo S."/>
            <person name="Pangilinan J."/>
            <person name="Riley R."/>
            <person name="LaButti K."/>
            <person name="Andreopoulos B."/>
            <person name="Lipzen A."/>
            <person name="Chen C."/>
            <person name="Yan M."/>
            <person name="Daum C."/>
            <person name="Ng V."/>
            <person name="Clum A."/>
            <person name="Steindorff A."/>
            <person name="Ohm R.A."/>
            <person name="Martin F."/>
            <person name="Silar P."/>
            <person name="Natvig D.O."/>
            <person name="Lalanne C."/>
            <person name="Gautier V."/>
            <person name="Ament-Velasquez S.L."/>
            <person name="Kruys A."/>
            <person name="Hutchinson M.I."/>
            <person name="Powell A.J."/>
            <person name="Barry K."/>
            <person name="Miller A.N."/>
            <person name="Grigoriev I.V."/>
            <person name="Debuchy R."/>
            <person name="Gladieux P."/>
            <person name="Hiltunen Thoren M."/>
            <person name="Johannesson H."/>
        </authorList>
    </citation>
    <scope>NUCLEOTIDE SEQUENCE</scope>
    <source>
        <strain evidence="2">PSN243</strain>
    </source>
</reference>
<gene>
    <name evidence="2" type="ORF">QBC34DRAFT_408108</name>
</gene>
<keyword evidence="1" id="KW-0732">Signal</keyword>
<feature type="signal peptide" evidence="1">
    <location>
        <begin position="1"/>
        <end position="18"/>
    </location>
</feature>
<reference evidence="2" key="2">
    <citation type="submission" date="2023-05" db="EMBL/GenBank/DDBJ databases">
        <authorList>
            <consortium name="Lawrence Berkeley National Laboratory"/>
            <person name="Steindorff A."/>
            <person name="Hensen N."/>
            <person name="Bonometti L."/>
            <person name="Westerberg I."/>
            <person name="Brannstrom I.O."/>
            <person name="Guillou S."/>
            <person name="Cros-Aarteil S."/>
            <person name="Calhoun S."/>
            <person name="Haridas S."/>
            <person name="Kuo A."/>
            <person name="Mondo S."/>
            <person name="Pangilinan J."/>
            <person name="Riley R."/>
            <person name="Labutti K."/>
            <person name="Andreopoulos B."/>
            <person name="Lipzen A."/>
            <person name="Chen C."/>
            <person name="Yanf M."/>
            <person name="Daum C."/>
            <person name="Ng V."/>
            <person name="Clum A."/>
            <person name="Ohm R."/>
            <person name="Martin F."/>
            <person name="Silar P."/>
            <person name="Natvig D."/>
            <person name="Lalanne C."/>
            <person name="Gautier V."/>
            <person name="Ament-Velasquez S.L."/>
            <person name="Kruys A."/>
            <person name="Hutchinson M.I."/>
            <person name="Powell A.J."/>
            <person name="Barry K."/>
            <person name="Miller A.N."/>
            <person name="Grigoriev I.V."/>
            <person name="Debuchy R."/>
            <person name="Gladieux P."/>
            <person name="Thoren M.H."/>
            <person name="Johannesson H."/>
        </authorList>
    </citation>
    <scope>NUCLEOTIDE SEQUENCE</scope>
    <source>
        <strain evidence="2">PSN243</strain>
    </source>
</reference>
<organism evidence="2 3">
    <name type="scientific">Podospora aff. communis PSN243</name>
    <dbReference type="NCBI Taxonomy" id="3040156"/>
    <lineage>
        <taxon>Eukaryota</taxon>
        <taxon>Fungi</taxon>
        <taxon>Dikarya</taxon>
        <taxon>Ascomycota</taxon>
        <taxon>Pezizomycotina</taxon>
        <taxon>Sordariomycetes</taxon>
        <taxon>Sordariomycetidae</taxon>
        <taxon>Sordariales</taxon>
        <taxon>Podosporaceae</taxon>
        <taxon>Podospora</taxon>
    </lineage>
</organism>
<protein>
    <recommendedName>
        <fullName evidence="4">Secreted protein</fullName>
    </recommendedName>
</protein>
<dbReference type="AlphaFoldDB" id="A0AAV9GN56"/>
<feature type="chain" id="PRO_5043821498" description="Secreted protein" evidence="1">
    <location>
        <begin position="19"/>
        <end position="83"/>
    </location>
</feature>
<proteinExistence type="predicted"/>
<keyword evidence="3" id="KW-1185">Reference proteome</keyword>
<evidence type="ECO:0000256" key="1">
    <source>
        <dbReference type="SAM" id="SignalP"/>
    </source>
</evidence>
<dbReference type="Proteomes" id="UP001321760">
    <property type="component" value="Unassembled WGS sequence"/>
</dbReference>
<name>A0AAV9GN56_9PEZI</name>
<evidence type="ECO:0000313" key="2">
    <source>
        <dbReference type="EMBL" id="KAK4448086.1"/>
    </source>
</evidence>
<evidence type="ECO:0008006" key="4">
    <source>
        <dbReference type="Google" id="ProtNLM"/>
    </source>
</evidence>
<evidence type="ECO:0000313" key="3">
    <source>
        <dbReference type="Proteomes" id="UP001321760"/>
    </source>
</evidence>